<proteinExistence type="predicted"/>
<dbReference type="Proteomes" id="UP000242175">
    <property type="component" value="Chromosome small"/>
</dbReference>
<reference evidence="8 9" key="1">
    <citation type="journal article" date="2016" name="Int. J. Syst. Evol. Microbiol.">
        <title>Paraphotobacterium marinum gen. nov., sp. nov., a member of the family Vibrionaceae, isolated from surface seawater.</title>
        <authorList>
            <person name="Huang Z."/>
            <person name="Dong C."/>
            <person name="Shao Z."/>
        </authorList>
    </citation>
    <scope>NUCLEOTIDE SEQUENCE [LARGE SCALE GENOMIC DNA]</scope>
    <source>
        <strain evidence="8 9">NSCS20N07D</strain>
    </source>
</reference>
<keyword evidence="9" id="KW-1185">Reference proteome</keyword>
<dbReference type="InterPro" id="IPR029044">
    <property type="entry name" value="Nucleotide-diphossugar_trans"/>
</dbReference>
<dbReference type="OrthoDB" id="9808633at2"/>
<dbReference type="Pfam" id="PF00535">
    <property type="entry name" value="Glycos_transf_2"/>
    <property type="match status" value="1"/>
</dbReference>
<evidence type="ECO:0000256" key="1">
    <source>
        <dbReference type="ARBA" id="ARBA00004533"/>
    </source>
</evidence>
<keyword evidence="4 8" id="KW-0808">Transferase</keyword>
<protein>
    <submittedName>
        <fullName evidence="8">Acyltransferase</fullName>
    </submittedName>
</protein>
<keyword evidence="5" id="KW-0472">Membrane</keyword>
<dbReference type="InterPro" id="IPR001173">
    <property type="entry name" value="Glyco_trans_2-like"/>
</dbReference>
<dbReference type="RefSeq" id="WP_089074574.1">
    <property type="nucleotide sequence ID" value="NZ_CBCSAM010000014.1"/>
</dbReference>
<dbReference type="GO" id="GO:0016746">
    <property type="term" value="F:acyltransferase activity"/>
    <property type="evidence" value="ECO:0007669"/>
    <property type="project" value="UniProtKB-KW"/>
</dbReference>
<dbReference type="PANTHER" id="PTHR10859">
    <property type="entry name" value="GLYCOSYL TRANSFERASE"/>
    <property type="match status" value="1"/>
</dbReference>
<evidence type="ECO:0000313" key="9">
    <source>
        <dbReference type="Proteomes" id="UP000242175"/>
    </source>
</evidence>
<dbReference type="KEGG" id="pmai:CF386_11470"/>
<organism evidence="8 9">
    <name type="scientific">Paraphotobacterium marinum</name>
    <dbReference type="NCBI Taxonomy" id="1755811"/>
    <lineage>
        <taxon>Bacteria</taxon>
        <taxon>Pseudomonadati</taxon>
        <taxon>Pseudomonadota</taxon>
        <taxon>Gammaproteobacteria</taxon>
        <taxon>Vibrionales</taxon>
        <taxon>Vibrionaceae</taxon>
        <taxon>Paraphotobacterium</taxon>
    </lineage>
</organism>
<dbReference type="PANTHER" id="PTHR10859:SF91">
    <property type="entry name" value="DOLICHYL-PHOSPHATE BETA-GLUCOSYLTRANSFERASE"/>
    <property type="match status" value="1"/>
</dbReference>
<dbReference type="GO" id="GO:0006487">
    <property type="term" value="P:protein N-linked glycosylation"/>
    <property type="evidence" value="ECO:0007669"/>
    <property type="project" value="TreeGrafter"/>
</dbReference>
<evidence type="ECO:0000256" key="4">
    <source>
        <dbReference type="ARBA" id="ARBA00022679"/>
    </source>
</evidence>
<evidence type="ECO:0000259" key="7">
    <source>
        <dbReference type="Pfam" id="PF00535"/>
    </source>
</evidence>
<comment type="subcellular location">
    <subcellularLocation>
        <location evidence="1">Cell inner membrane</location>
    </subcellularLocation>
</comment>
<dbReference type="InterPro" id="IPR004960">
    <property type="entry name" value="LipA_acyltrans"/>
</dbReference>
<gene>
    <name evidence="8" type="ORF">CF386_11470</name>
</gene>
<dbReference type="Gene3D" id="3.90.550.10">
    <property type="entry name" value="Spore Coat Polysaccharide Biosynthesis Protein SpsA, Chain A"/>
    <property type="match status" value="1"/>
</dbReference>
<feature type="domain" description="Glycosyltransferase 2-like" evidence="7">
    <location>
        <begin position="10"/>
        <end position="136"/>
    </location>
</feature>
<evidence type="ECO:0000313" key="8">
    <source>
        <dbReference type="EMBL" id="ASK79666.1"/>
    </source>
</evidence>
<keyword evidence="3" id="KW-0997">Cell inner membrane</keyword>
<evidence type="ECO:0000256" key="5">
    <source>
        <dbReference type="ARBA" id="ARBA00023136"/>
    </source>
</evidence>
<keyword evidence="6 8" id="KW-0012">Acyltransferase</keyword>
<evidence type="ECO:0000256" key="6">
    <source>
        <dbReference type="ARBA" id="ARBA00023315"/>
    </source>
</evidence>
<evidence type="ECO:0000256" key="3">
    <source>
        <dbReference type="ARBA" id="ARBA00022519"/>
    </source>
</evidence>
<sequence>MSNLAYNPCFLIPCFNHGDKLSKVLSELSLHNYPIIVIDDGSNKETKQTIGELKKKFCFIVIQLNTNRGKGGALKFGLTYASKNQFTHAIQVDADAQHDLTQIEPLIKLSQSNSLSIISGRPIFGKDAPKSRVYSRYITHIWVWLETCSFKLKDTLCGFRIYPIKSTLKLIKENRIGNYMDFDISIMVYAYWSNIDIKFLPVKVYYDPNNISHFRPFKDNIIISKMHAKQFLQMFYRIPKLYFKKKQNFKWFDKKEAGSILGMKIIFLVYRFLGITICKCISKPIIFYYFLIHSREKDNMKAFLNNVCNYTSKPQAKLNNSFKSFQNFGYSMIDKIACWNGDIEKFNVDTSALQGLRKNISLGKGAIIISAHIGNIELLRSLNQSKQKIKMNAIVYTQNALKFNKIMKLINPDFSTNLIHTNEFNMETALLISKKIEQGELIVIMGDRIPKSNQDRVYQETFLGQLANFPSGPFILASILKSPVFFTTVLFKDRKYTVFSEALISDKEVNELNRNNRIEVIKNNYIQALEKCCLKYPHQWFNFFSFWAKNNKGKYLE</sequence>
<accession>A0A220VHD9</accession>
<dbReference type="CDD" id="cd04179">
    <property type="entry name" value="DPM_DPG-synthase_like"/>
    <property type="match status" value="1"/>
</dbReference>
<dbReference type="GO" id="GO:0005886">
    <property type="term" value="C:plasma membrane"/>
    <property type="evidence" value="ECO:0007669"/>
    <property type="project" value="UniProtKB-SubCell"/>
</dbReference>
<dbReference type="SUPFAM" id="SSF53448">
    <property type="entry name" value="Nucleotide-diphospho-sugar transferases"/>
    <property type="match status" value="1"/>
</dbReference>
<evidence type="ECO:0000256" key="2">
    <source>
        <dbReference type="ARBA" id="ARBA00022475"/>
    </source>
</evidence>
<name>A0A220VHD9_9GAMM</name>
<dbReference type="GO" id="GO:0009247">
    <property type="term" value="P:glycolipid biosynthetic process"/>
    <property type="evidence" value="ECO:0007669"/>
    <property type="project" value="UniProtKB-ARBA"/>
</dbReference>
<dbReference type="CDD" id="cd07984">
    <property type="entry name" value="LPLAT_LABLAT-like"/>
    <property type="match status" value="1"/>
</dbReference>
<keyword evidence="2" id="KW-1003">Cell membrane</keyword>
<dbReference type="EMBL" id="CP022356">
    <property type="protein sequence ID" value="ASK79666.1"/>
    <property type="molecule type" value="Genomic_DNA"/>
</dbReference>
<dbReference type="AlphaFoldDB" id="A0A220VHD9"/>